<feature type="repeat" description="TPR" evidence="1">
    <location>
        <begin position="165"/>
        <end position="198"/>
    </location>
</feature>
<dbReference type="AlphaFoldDB" id="A0A7C3HVP3"/>
<evidence type="ECO:0000256" key="1">
    <source>
        <dbReference type="PROSITE-ProRule" id="PRU00339"/>
    </source>
</evidence>
<proteinExistence type="predicted"/>
<feature type="domain" description="Bacterial transcriptional activator" evidence="2">
    <location>
        <begin position="108"/>
        <end position="250"/>
    </location>
</feature>
<evidence type="ECO:0000313" key="3">
    <source>
        <dbReference type="EMBL" id="HFG21439.1"/>
    </source>
</evidence>
<comment type="caution">
    <text evidence="3">The sequence shown here is derived from an EMBL/GenBank/DDBJ whole genome shotgun (WGS) entry which is preliminary data.</text>
</comment>
<organism evidence="3">
    <name type="scientific">Meiothermus ruber</name>
    <dbReference type="NCBI Taxonomy" id="277"/>
    <lineage>
        <taxon>Bacteria</taxon>
        <taxon>Thermotogati</taxon>
        <taxon>Deinococcota</taxon>
        <taxon>Deinococci</taxon>
        <taxon>Thermales</taxon>
        <taxon>Thermaceae</taxon>
        <taxon>Meiothermus</taxon>
    </lineage>
</organism>
<dbReference type="InterPro" id="IPR019734">
    <property type="entry name" value="TPR_rpt"/>
</dbReference>
<dbReference type="Pfam" id="PF03704">
    <property type="entry name" value="BTAD"/>
    <property type="match status" value="1"/>
</dbReference>
<protein>
    <submittedName>
        <fullName evidence="3">Response regulator receiver protein</fullName>
    </submittedName>
</protein>
<dbReference type="GO" id="GO:0003677">
    <property type="term" value="F:DNA binding"/>
    <property type="evidence" value="ECO:0007669"/>
    <property type="project" value="InterPro"/>
</dbReference>
<dbReference type="InterPro" id="IPR051677">
    <property type="entry name" value="AfsR-DnrI-RedD_regulator"/>
</dbReference>
<sequence>MKRLSYRSEQAPPTQVRTLGQVEVLVAGRPAIWHAHTAEELFFYLLSYPEGRSKAEILETLWGLDPDPVANNRFRVTLFRVRTALQNPAAVQEDHGRYRLSETILRSSDLYSFYQALAEGQRASCDTARLEAYQKAIALYQGDYLPGFANNWVSEAREEHRTAYIQALLEVALIYYDRSDWRQAALYLQQALKKDPYLGENYHQRLMWCLAAAGDSYGAIEHYRRFTKFLREELGDTPMPETQALAERIKQNQPLLPYHNPSSSSLTGHVNQLATAPALQLHRSGL</sequence>
<dbReference type="InterPro" id="IPR016032">
    <property type="entry name" value="Sig_transdc_resp-reg_C-effctor"/>
</dbReference>
<dbReference type="Gene3D" id="1.25.40.10">
    <property type="entry name" value="Tetratricopeptide repeat domain"/>
    <property type="match status" value="1"/>
</dbReference>
<evidence type="ECO:0000259" key="2">
    <source>
        <dbReference type="SMART" id="SM01043"/>
    </source>
</evidence>
<dbReference type="InterPro" id="IPR011990">
    <property type="entry name" value="TPR-like_helical_dom_sf"/>
</dbReference>
<dbReference type="SUPFAM" id="SSF48452">
    <property type="entry name" value="TPR-like"/>
    <property type="match status" value="1"/>
</dbReference>
<name>A0A7C3HVP3_MEIRU</name>
<dbReference type="EMBL" id="DSWI01000028">
    <property type="protein sequence ID" value="HFG21439.1"/>
    <property type="molecule type" value="Genomic_DNA"/>
</dbReference>
<accession>A0A7C3HVP3</accession>
<dbReference type="PANTHER" id="PTHR35807">
    <property type="entry name" value="TRANSCRIPTIONAL REGULATOR REDD-RELATED"/>
    <property type="match status" value="1"/>
</dbReference>
<dbReference type="InterPro" id="IPR005158">
    <property type="entry name" value="BTAD"/>
</dbReference>
<dbReference type="GO" id="GO:0006355">
    <property type="term" value="P:regulation of DNA-templated transcription"/>
    <property type="evidence" value="ECO:0007669"/>
    <property type="project" value="InterPro"/>
</dbReference>
<dbReference type="SMART" id="SM01043">
    <property type="entry name" value="BTAD"/>
    <property type="match status" value="1"/>
</dbReference>
<reference evidence="3" key="1">
    <citation type="journal article" date="2020" name="mSystems">
        <title>Genome- and Community-Level Interaction Insights into Carbon Utilization and Element Cycling Functions of Hydrothermarchaeota in Hydrothermal Sediment.</title>
        <authorList>
            <person name="Zhou Z."/>
            <person name="Liu Y."/>
            <person name="Xu W."/>
            <person name="Pan J."/>
            <person name="Luo Z.H."/>
            <person name="Li M."/>
        </authorList>
    </citation>
    <scope>NUCLEOTIDE SEQUENCE [LARGE SCALE GENOMIC DNA]</scope>
    <source>
        <strain evidence="3">SpSt-524</strain>
    </source>
</reference>
<dbReference type="RefSeq" id="WP_409656502.1">
    <property type="nucleotide sequence ID" value="NZ_JBKBUW010000028.1"/>
</dbReference>
<keyword evidence="1" id="KW-0802">TPR repeat</keyword>
<dbReference type="SUPFAM" id="SSF46894">
    <property type="entry name" value="C-terminal effector domain of the bipartite response regulators"/>
    <property type="match status" value="1"/>
</dbReference>
<gene>
    <name evidence="3" type="ORF">ENS82_12150</name>
</gene>
<dbReference type="InterPro" id="IPR036388">
    <property type="entry name" value="WH-like_DNA-bd_sf"/>
</dbReference>
<dbReference type="Gene3D" id="1.10.10.10">
    <property type="entry name" value="Winged helix-like DNA-binding domain superfamily/Winged helix DNA-binding domain"/>
    <property type="match status" value="1"/>
</dbReference>
<dbReference type="PROSITE" id="PS50005">
    <property type="entry name" value="TPR"/>
    <property type="match status" value="1"/>
</dbReference>